<feature type="compositionally biased region" description="Basic and acidic residues" evidence="1">
    <location>
        <begin position="88"/>
        <end position="100"/>
    </location>
</feature>
<organism evidence="2 3">
    <name type="scientific">Chelonia mydas</name>
    <name type="common">Green sea-turtle</name>
    <name type="synonym">Chelonia agassizi</name>
    <dbReference type="NCBI Taxonomy" id="8469"/>
    <lineage>
        <taxon>Eukaryota</taxon>
        <taxon>Metazoa</taxon>
        <taxon>Chordata</taxon>
        <taxon>Craniata</taxon>
        <taxon>Vertebrata</taxon>
        <taxon>Euteleostomi</taxon>
        <taxon>Archelosauria</taxon>
        <taxon>Testudinata</taxon>
        <taxon>Testudines</taxon>
        <taxon>Cryptodira</taxon>
        <taxon>Durocryptodira</taxon>
        <taxon>Americhelydia</taxon>
        <taxon>Chelonioidea</taxon>
        <taxon>Cheloniidae</taxon>
        <taxon>Chelonia</taxon>
    </lineage>
</organism>
<evidence type="ECO:0000313" key="3">
    <source>
        <dbReference type="Proteomes" id="UP000031443"/>
    </source>
</evidence>
<dbReference type="EMBL" id="KB547573">
    <property type="protein sequence ID" value="EMP30982.1"/>
    <property type="molecule type" value="Genomic_DNA"/>
</dbReference>
<feature type="compositionally biased region" description="Polar residues" evidence="1">
    <location>
        <begin position="62"/>
        <end position="72"/>
    </location>
</feature>
<evidence type="ECO:0000256" key="1">
    <source>
        <dbReference type="SAM" id="MobiDB-lite"/>
    </source>
</evidence>
<sequence length="138" mass="15236">MHAILAGAATTTPPLPVDTDDGVLSAMAEDFTDGEDEEEEEEDDDELGESKQLSPTARIFFTTLTEIPSQPNEAGERTSGIIPPHSLSVREKEKQSKRECKEVEKEREKILTGFTVAAVLVCIRKKKRSTCDTIETNK</sequence>
<name>M7BS98_CHEMY</name>
<keyword evidence="3" id="KW-1185">Reference proteome</keyword>
<dbReference type="AlphaFoldDB" id="M7BS98"/>
<accession>M7BS98</accession>
<gene>
    <name evidence="2" type="ORF">UY3_11885</name>
</gene>
<protein>
    <submittedName>
        <fullName evidence="2">Uncharacterized protein</fullName>
    </submittedName>
</protein>
<evidence type="ECO:0000313" key="2">
    <source>
        <dbReference type="EMBL" id="EMP30982.1"/>
    </source>
</evidence>
<dbReference type="Proteomes" id="UP000031443">
    <property type="component" value="Unassembled WGS sequence"/>
</dbReference>
<proteinExistence type="predicted"/>
<feature type="compositionally biased region" description="Acidic residues" evidence="1">
    <location>
        <begin position="30"/>
        <end position="47"/>
    </location>
</feature>
<feature type="region of interest" description="Disordered" evidence="1">
    <location>
        <begin position="1"/>
        <end position="100"/>
    </location>
</feature>
<reference evidence="3" key="1">
    <citation type="journal article" date="2013" name="Nat. Genet.">
        <title>The draft genomes of soft-shell turtle and green sea turtle yield insights into the development and evolution of the turtle-specific body plan.</title>
        <authorList>
            <person name="Wang Z."/>
            <person name="Pascual-Anaya J."/>
            <person name="Zadissa A."/>
            <person name="Li W."/>
            <person name="Niimura Y."/>
            <person name="Huang Z."/>
            <person name="Li C."/>
            <person name="White S."/>
            <person name="Xiong Z."/>
            <person name="Fang D."/>
            <person name="Wang B."/>
            <person name="Ming Y."/>
            <person name="Chen Y."/>
            <person name="Zheng Y."/>
            <person name="Kuraku S."/>
            <person name="Pignatelli M."/>
            <person name="Herrero J."/>
            <person name="Beal K."/>
            <person name="Nozawa M."/>
            <person name="Li Q."/>
            <person name="Wang J."/>
            <person name="Zhang H."/>
            <person name="Yu L."/>
            <person name="Shigenobu S."/>
            <person name="Wang J."/>
            <person name="Liu J."/>
            <person name="Flicek P."/>
            <person name="Searle S."/>
            <person name="Wang J."/>
            <person name="Kuratani S."/>
            <person name="Yin Y."/>
            <person name="Aken B."/>
            <person name="Zhang G."/>
            <person name="Irie N."/>
        </authorList>
    </citation>
    <scope>NUCLEOTIDE SEQUENCE [LARGE SCALE GENOMIC DNA]</scope>
</reference>